<comment type="subcellular location">
    <subcellularLocation>
        <location evidence="1 6">Membrane</location>
        <topology evidence="1 6">Multi-pass membrane protein</topology>
    </subcellularLocation>
</comment>
<dbReference type="Proteomes" id="UP000886289">
    <property type="component" value="Unassembled WGS sequence"/>
</dbReference>
<dbReference type="InterPro" id="IPR001727">
    <property type="entry name" value="GDT1-like"/>
</dbReference>
<dbReference type="PANTHER" id="PTHR12608:SF1">
    <property type="entry name" value="TRANSMEMBRANE PROTEIN 165"/>
    <property type="match status" value="1"/>
</dbReference>
<comment type="caution">
    <text evidence="6">Lacks conserved residue(s) required for the propagation of feature annotation.</text>
</comment>
<keyword evidence="4 6" id="KW-1133">Transmembrane helix</keyword>
<name>A0A7C0Y480_DESA2</name>
<feature type="transmembrane region" description="Helical" evidence="6">
    <location>
        <begin position="69"/>
        <end position="87"/>
    </location>
</feature>
<gene>
    <name evidence="7" type="ORF">ENG63_10485</name>
</gene>
<reference evidence="7" key="1">
    <citation type="journal article" date="2020" name="mSystems">
        <title>Genome- and Community-Level Interaction Insights into Carbon Utilization and Element Cycling Functions of Hydrothermarchaeota in Hydrothermal Sediment.</title>
        <authorList>
            <person name="Zhou Z."/>
            <person name="Liu Y."/>
            <person name="Xu W."/>
            <person name="Pan J."/>
            <person name="Luo Z.H."/>
            <person name="Li M."/>
        </authorList>
    </citation>
    <scope>NUCLEOTIDE SEQUENCE [LARGE SCALE GENOMIC DNA]</scope>
    <source>
        <strain evidence="7">HyVt-233</strain>
    </source>
</reference>
<dbReference type="AlphaFoldDB" id="A0A7C0Y480"/>
<dbReference type="GO" id="GO:0016020">
    <property type="term" value="C:membrane"/>
    <property type="evidence" value="ECO:0007669"/>
    <property type="project" value="UniProtKB-SubCell"/>
</dbReference>
<evidence type="ECO:0000313" key="7">
    <source>
        <dbReference type="EMBL" id="HDD45266.1"/>
    </source>
</evidence>
<evidence type="ECO:0000256" key="5">
    <source>
        <dbReference type="ARBA" id="ARBA00023136"/>
    </source>
</evidence>
<evidence type="ECO:0000256" key="6">
    <source>
        <dbReference type="RuleBase" id="RU365102"/>
    </source>
</evidence>
<organism evidence="7">
    <name type="scientific">Desulfofervidus auxilii</name>
    <dbReference type="NCBI Taxonomy" id="1621989"/>
    <lineage>
        <taxon>Bacteria</taxon>
        <taxon>Pseudomonadati</taxon>
        <taxon>Thermodesulfobacteriota</taxon>
        <taxon>Candidatus Desulfofervidia</taxon>
        <taxon>Candidatus Desulfofervidales</taxon>
        <taxon>Candidatus Desulfofervidaceae</taxon>
        <taxon>Candidatus Desulfofervidus</taxon>
    </lineage>
</organism>
<dbReference type="PANTHER" id="PTHR12608">
    <property type="entry name" value="TRANSMEMBRANE PROTEIN HTP-1 RELATED"/>
    <property type="match status" value="1"/>
</dbReference>
<comment type="caution">
    <text evidence="7">The sequence shown here is derived from an EMBL/GenBank/DDBJ whole genome shotgun (WGS) entry which is preliminary data.</text>
</comment>
<evidence type="ECO:0000256" key="3">
    <source>
        <dbReference type="ARBA" id="ARBA00022692"/>
    </source>
</evidence>
<evidence type="ECO:0000256" key="4">
    <source>
        <dbReference type="ARBA" id="ARBA00022989"/>
    </source>
</evidence>
<keyword evidence="5 6" id="KW-0472">Membrane</keyword>
<evidence type="ECO:0000256" key="2">
    <source>
        <dbReference type="ARBA" id="ARBA00009190"/>
    </source>
</evidence>
<dbReference type="EMBL" id="DRBS01000387">
    <property type="protein sequence ID" value="HDD45266.1"/>
    <property type="molecule type" value="Genomic_DNA"/>
</dbReference>
<comment type="similarity">
    <text evidence="2 6">Belongs to the GDT1 family.</text>
</comment>
<evidence type="ECO:0000256" key="1">
    <source>
        <dbReference type="ARBA" id="ARBA00004141"/>
    </source>
</evidence>
<keyword evidence="3 6" id="KW-0812">Transmembrane</keyword>
<protein>
    <recommendedName>
        <fullName evidence="6">GDT1 family protein</fullName>
    </recommendedName>
</protein>
<feature type="transmembrane region" description="Helical" evidence="6">
    <location>
        <begin position="35"/>
        <end position="57"/>
    </location>
</feature>
<dbReference type="GO" id="GO:0046873">
    <property type="term" value="F:metal ion transmembrane transporter activity"/>
    <property type="evidence" value="ECO:0007669"/>
    <property type="project" value="InterPro"/>
</dbReference>
<sequence length="89" mass="9965">MDWRLIVIVFVTIFLAELGDKTQLATLLYASKTQSGLSVFIGASLALIFTSFLGAFLGEWISKYIPQNWINIIAGIVFIIIGIFILIRR</sequence>
<accession>A0A7C0Y480</accession>
<proteinExistence type="inferred from homology"/>
<dbReference type="Pfam" id="PF01169">
    <property type="entry name" value="GDT1"/>
    <property type="match status" value="1"/>
</dbReference>